<reference evidence="5 6" key="1">
    <citation type="submission" date="2022-05" db="EMBL/GenBank/DDBJ databases">
        <authorList>
            <consortium name="Genoscope - CEA"/>
            <person name="William W."/>
        </authorList>
    </citation>
    <scope>NUCLEOTIDE SEQUENCE [LARGE SCALE GENOMIC DNA]</scope>
</reference>
<protein>
    <recommendedName>
        <fullName evidence="7">ATP synthase mitochondrial F1 complex assembly factor 1</fullName>
    </recommendedName>
</protein>
<evidence type="ECO:0000256" key="4">
    <source>
        <dbReference type="ARBA" id="ARBA00023128"/>
    </source>
</evidence>
<dbReference type="PANTHER" id="PTHR13126">
    <property type="entry name" value="CHAPERONE ATP11"/>
    <property type="match status" value="1"/>
</dbReference>
<dbReference type="PANTHER" id="PTHR13126:SF0">
    <property type="entry name" value="ATP SYNTHASE MITOCHONDRIAL F1 COMPLEX ASSEMBLY FACTOR 1"/>
    <property type="match status" value="1"/>
</dbReference>
<evidence type="ECO:0000256" key="3">
    <source>
        <dbReference type="ARBA" id="ARBA00022946"/>
    </source>
</evidence>
<dbReference type="EMBL" id="CALNXI010000403">
    <property type="protein sequence ID" value="CAH3026387.1"/>
    <property type="molecule type" value="Genomic_DNA"/>
</dbReference>
<evidence type="ECO:0008006" key="7">
    <source>
        <dbReference type="Google" id="ProtNLM"/>
    </source>
</evidence>
<gene>
    <name evidence="5" type="ORF">PEVE_00029005</name>
</gene>
<accession>A0ABN8MGS6</accession>
<dbReference type="InterPro" id="IPR010591">
    <property type="entry name" value="ATP11"/>
</dbReference>
<organism evidence="5 6">
    <name type="scientific">Porites evermanni</name>
    <dbReference type="NCBI Taxonomy" id="104178"/>
    <lineage>
        <taxon>Eukaryota</taxon>
        <taxon>Metazoa</taxon>
        <taxon>Cnidaria</taxon>
        <taxon>Anthozoa</taxon>
        <taxon>Hexacorallia</taxon>
        <taxon>Scleractinia</taxon>
        <taxon>Fungiina</taxon>
        <taxon>Poritidae</taxon>
        <taxon>Porites</taxon>
    </lineage>
</organism>
<dbReference type="Proteomes" id="UP001159427">
    <property type="component" value="Unassembled WGS sequence"/>
</dbReference>
<comment type="similarity">
    <text evidence="2">Belongs to the ATP11 family.</text>
</comment>
<proteinExistence type="inferred from homology"/>
<evidence type="ECO:0000256" key="1">
    <source>
        <dbReference type="ARBA" id="ARBA00004173"/>
    </source>
</evidence>
<evidence type="ECO:0000256" key="2">
    <source>
        <dbReference type="ARBA" id="ARBA00009116"/>
    </source>
</evidence>
<name>A0ABN8MGS6_9CNID</name>
<evidence type="ECO:0000313" key="6">
    <source>
        <dbReference type="Proteomes" id="UP001159427"/>
    </source>
</evidence>
<keyword evidence="6" id="KW-1185">Reference proteome</keyword>
<keyword evidence="4" id="KW-0496">Mitochondrion</keyword>
<sequence length="311" mass="35791">MAASVRVCVRLRKIANPCSSLQAFTLRTSCITEKRLLSSSRVFYSASDEIESNPFYQKYAARIKEVRNEIKEGKLEEKSPVEKFRLDEQVQREAESYRQKVQKKAADKSLLTSNPLSSSGGTPVYGEKTLNSIMHLDKVADKSAEEIGQIWREYHKDKDCISAVIPSNLYDRIEEKSLRFPLFIYPLPREQGYEFMYAEFKDHKCYFTSLLHYQTQGENAPWSLAMKHFTDLRESKGIVLMVGEVDTNAMSVLDAQWLAYQVQMYYASESSHREEILKTFNVFPDKFDHMTVVNELSAEIESGVLKGLPKD</sequence>
<evidence type="ECO:0000313" key="5">
    <source>
        <dbReference type="EMBL" id="CAH3026387.1"/>
    </source>
</evidence>
<comment type="caution">
    <text evidence="5">The sequence shown here is derived from an EMBL/GenBank/DDBJ whole genome shotgun (WGS) entry which is preliminary data.</text>
</comment>
<keyword evidence="3" id="KW-0809">Transit peptide</keyword>
<comment type="subcellular location">
    <subcellularLocation>
        <location evidence="1">Mitochondrion</location>
    </subcellularLocation>
</comment>
<dbReference type="Pfam" id="PF06644">
    <property type="entry name" value="ATP11"/>
    <property type="match status" value="1"/>
</dbReference>